<evidence type="ECO:0000313" key="3">
    <source>
        <dbReference type="Proteomes" id="UP000053719"/>
    </source>
</evidence>
<organism evidence="2 3">
    <name type="scientific">Lactococcus lactis subsp. lactis</name>
    <name type="common">Streptococcus lactis</name>
    <dbReference type="NCBI Taxonomy" id="1360"/>
    <lineage>
        <taxon>Bacteria</taxon>
        <taxon>Bacillati</taxon>
        <taxon>Bacillota</taxon>
        <taxon>Bacilli</taxon>
        <taxon>Lactobacillales</taxon>
        <taxon>Streptococcaceae</taxon>
        <taxon>Lactococcus</taxon>
    </lineage>
</organism>
<dbReference type="RefSeq" id="WP_058212179.1">
    <property type="nucleotide sequence ID" value="NZ_LKLU01000132.1"/>
</dbReference>
<dbReference type="PATRIC" id="fig|1360.114.peg.1561"/>
<evidence type="ECO:0000313" key="2">
    <source>
        <dbReference type="EMBL" id="KSU18379.1"/>
    </source>
</evidence>
<accession>A0A0V8DXR9</accession>
<reference evidence="3" key="1">
    <citation type="submission" date="2015-10" db="EMBL/GenBank/DDBJ databases">
        <title>Draft Genome Sequences of 11 Lactococcus lactis subspecies cremoris strains.</title>
        <authorList>
            <person name="Wels M."/>
            <person name="Backus L."/>
            <person name="Boekhorst J."/>
            <person name="Dijkstra A."/>
            <person name="Beerthuizen M."/>
            <person name="Kelly W."/>
            <person name="Siezen R."/>
            <person name="Bachmann H."/>
            <person name="Van Hijum S."/>
        </authorList>
    </citation>
    <scope>NUCLEOTIDE SEQUENCE [LARGE SCALE GENOMIC DNA]</scope>
    <source>
        <strain evidence="3">M20</strain>
    </source>
</reference>
<protein>
    <submittedName>
        <fullName evidence="2">Uncharacterized protein</fullName>
    </submittedName>
</protein>
<dbReference type="AlphaFoldDB" id="A0A0V8DXR9"/>
<feature type="transmembrane region" description="Helical" evidence="1">
    <location>
        <begin position="7"/>
        <end position="25"/>
    </location>
</feature>
<keyword evidence="1" id="KW-0472">Membrane</keyword>
<gene>
    <name evidence="2" type="ORF">M20_2333</name>
</gene>
<dbReference type="Proteomes" id="UP000053719">
    <property type="component" value="Unassembled WGS sequence"/>
</dbReference>
<keyword evidence="1" id="KW-0812">Transmembrane</keyword>
<keyword evidence="1" id="KW-1133">Transmembrane helix</keyword>
<name>A0A0V8DXR9_LACLL</name>
<feature type="transmembrane region" description="Helical" evidence="1">
    <location>
        <begin position="31"/>
        <end position="48"/>
    </location>
</feature>
<dbReference type="EMBL" id="LKLU01000132">
    <property type="protein sequence ID" value="KSU18379.1"/>
    <property type="molecule type" value="Genomic_DNA"/>
</dbReference>
<evidence type="ECO:0000256" key="1">
    <source>
        <dbReference type="SAM" id="Phobius"/>
    </source>
</evidence>
<comment type="caution">
    <text evidence="2">The sequence shown here is derived from an EMBL/GenBank/DDBJ whole genome shotgun (WGS) entry which is preliminary data.</text>
</comment>
<sequence length="53" mass="5974">MINFKKYLFPIIMVIVWLIVLFSNPGIVGKIVLTLLLIVGAIITGLINKNYNK</sequence>
<proteinExistence type="predicted"/>